<accession>A0A0A9TPR8</accession>
<sequence length="24" mass="2815">MKSPAILFIHFLLLHTYIPSRSET</sequence>
<reference evidence="1" key="1">
    <citation type="submission" date="2014-09" db="EMBL/GenBank/DDBJ databases">
        <authorList>
            <person name="Magalhaes I.L.F."/>
            <person name="Oliveira U."/>
            <person name="Santos F.R."/>
            <person name="Vidigal T.H.D.A."/>
            <person name="Brescovit A.D."/>
            <person name="Santos A.J."/>
        </authorList>
    </citation>
    <scope>NUCLEOTIDE SEQUENCE</scope>
    <source>
        <tissue evidence="1">Shoot tissue taken approximately 20 cm above the soil surface</tissue>
    </source>
</reference>
<evidence type="ECO:0000313" key="1">
    <source>
        <dbReference type="EMBL" id="JAD16747.1"/>
    </source>
</evidence>
<organism evidence="1">
    <name type="scientific">Arundo donax</name>
    <name type="common">Giant reed</name>
    <name type="synonym">Donax arundinaceus</name>
    <dbReference type="NCBI Taxonomy" id="35708"/>
    <lineage>
        <taxon>Eukaryota</taxon>
        <taxon>Viridiplantae</taxon>
        <taxon>Streptophyta</taxon>
        <taxon>Embryophyta</taxon>
        <taxon>Tracheophyta</taxon>
        <taxon>Spermatophyta</taxon>
        <taxon>Magnoliopsida</taxon>
        <taxon>Liliopsida</taxon>
        <taxon>Poales</taxon>
        <taxon>Poaceae</taxon>
        <taxon>PACMAD clade</taxon>
        <taxon>Arundinoideae</taxon>
        <taxon>Arundineae</taxon>
        <taxon>Arundo</taxon>
    </lineage>
</organism>
<reference evidence="1" key="2">
    <citation type="journal article" date="2015" name="Data Brief">
        <title>Shoot transcriptome of the giant reed, Arundo donax.</title>
        <authorList>
            <person name="Barrero R.A."/>
            <person name="Guerrero F.D."/>
            <person name="Moolhuijzen P."/>
            <person name="Goolsby J.A."/>
            <person name="Tidwell J."/>
            <person name="Bellgard S.E."/>
            <person name="Bellgard M.I."/>
        </authorList>
    </citation>
    <scope>NUCLEOTIDE SEQUENCE</scope>
    <source>
        <tissue evidence="1">Shoot tissue taken approximately 20 cm above the soil surface</tissue>
    </source>
</reference>
<dbReference type="EMBL" id="GBRH01281148">
    <property type="protein sequence ID" value="JAD16747.1"/>
    <property type="molecule type" value="Transcribed_RNA"/>
</dbReference>
<name>A0A0A9TPR8_ARUDO</name>
<dbReference type="AlphaFoldDB" id="A0A0A9TPR8"/>
<proteinExistence type="predicted"/>
<protein>
    <submittedName>
        <fullName evidence="1">Uncharacterized protein</fullName>
    </submittedName>
</protein>